<dbReference type="PANTHER" id="PTHR16504">
    <property type="entry name" value="5'(3')-DEOXYRIBONUCLEOTIDASE"/>
    <property type="match status" value="1"/>
</dbReference>
<accession>A0ABT6YF53</accession>
<dbReference type="Pfam" id="PF06941">
    <property type="entry name" value="NT5C"/>
    <property type="match status" value="1"/>
</dbReference>
<dbReference type="InterPro" id="IPR023214">
    <property type="entry name" value="HAD_sf"/>
</dbReference>
<sequence length="177" mass="20827">MKRIAIDMDDVLADTTSGILTETNLRLGTNFTREDISNPEKAKEFYEQYFPIRDFLHEKGFFRNLPVFDDAIETVKKLQDHYEIFIVSAATEFPNSLSEKLEWLEEFFPYIGWKHTVFCGHKYMIKADYLIDDHEKNLVKFEGTGLLYDAPHNYHIEGYQRVYSWKEIGSLLLPAEV</sequence>
<gene>
    <name evidence="2" type="ORF">QM524_23200</name>
</gene>
<keyword evidence="3" id="KW-1185">Reference proteome</keyword>
<proteinExistence type="inferred from homology"/>
<comment type="caution">
    <text evidence="2">The sequence shown here is derived from an EMBL/GenBank/DDBJ whole genome shotgun (WGS) entry which is preliminary data.</text>
</comment>
<evidence type="ECO:0000313" key="3">
    <source>
        <dbReference type="Proteomes" id="UP001236507"/>
    </source>
</evidence>
<comment type="similarity">
    <text evidence="1">Belongs to the 5'(3')-deoxyribonucleotidase family.</text>
</comment>
<dbReference type="PANTHER" id="PTHR16504:SF4">
    <property type="entry name" value="5'(3')-DEOXYRIBONUCLEOTIDASE"/>
    <property type="match status" value="1"/>
</dbReference>
<dbReference type="InterPro" id="IPR010708">
    <property type="entry name" value="5'(3')-deoxyribonucleotidase"/>
</dbReference>
<dbReference type="Proteomes" id="UP001236507">
    <property type="component" value="Unassembled WGS sequence"/>
</dbReference>
<dbReference type="RefSeq" id="WP_095163435.1">
    <property type="nucleotide sequence ID" value="NZ_JASHIF010000026.1"/>
</dbReference>
<dbReference type="SFLD" id="SFLDG01146">
    <property type="entry name" value="C1.2.2"/>
    <property type="match status" value="1"/>
</dbReference>
<dbReference type="EMBL" id="JASHIF010000026">
    <property type="protein sequence ID" value="MDI9862150.1"/>
    <property type="molecule type" value="Genomic_DNA"/>
</dbReference>
<dbReference type="SUPFAM" id="SSF56784">
    <property type="entry name" value="HAD-like"/>
    <property type="match status" value="1"/>
</dbReference>
<name>A0ABT6YF53_9BACT</name>
<reference evidence="2 3" key="1">
    <citation type="submission" date="2023-05" db="EMBL/GenBank/DDBJ databases">
        <title>Novel species of genus Flectobacillus isolated from stream in China.</title>
        <authorList>
            <person name="Lu H."/>
        </authorList>
    </citation>
    <scope>NUCLEOTIDE SEQUENCE [LARGE SCALE GENOMIC DNA]</scope>
    <source>
        <strain evidence="2 3">KCTC 42575</strain>
    </source>
</reference>
<organism evidence="2 3">
    <name type="scientific">Flectobacillus roseus</name>
    <dbReference type="NCBI Taxonomy" id="502259"/>
    <lineage>
        <taxon>Bacteria</taxon>
        <taxon>Pseudomonadati</taxon>
        <taxon>Bacteroidota</taxon>
        <taxon>Cytophagia</taxon>
        <taxon>Cytophagales</taxon>
        <taxon>Flectobacillaceae</taxon>
        <taxon>Flectobacillus</taxon>
    </lineage>
</organism>
<protein>
    <submittedName>
        <fullName evidence="2">5'-3'-deoxyribonucleotidase</fullName>
    </submittedName>
</protein>
<evidence type="ECO:0000256" key="1">
    <source>
        <dbReference type="ARBA" id="ARBA00009589"/>
    </source>
</evidence>
<dbReference type="InterPro" id="IPR036412">
    <property type="entry name" value="HAD-like_sf"/>
</dbReference>
<dbReference type="Gene3D" id="3.40.50.1000">
    <property type="entry name" value="HAD superfamily/HAD-like"/>
    <property type="match status" value="1"/>
</dbReference>
<dbReference type="SFLD" id="SFLDG01126">
    <property type="entry name" value="C1.2:_Nucleotidase_Like"/>
    <property type="match status" value="1"/>
</dbReference>
<dbReference type="SFLD" id="SFLDS00003">
    <property type="entry name" value="Haloacid_Dehalogenase"/>
    <property type="match status" value="1"/>
</dbReference>
<evidence type="ECO:0000313" key="2">
    <source>
        <dbReference type="EMBL" id="MDI9862150.1"/>
    </source>
</evidence>
<dbReference type="Gene3D" id="1.10.40.40">
    <property type="entry name" value="Deoxyribonucleotidase, domain 2"/>
    <property type="match status" value="1"/>
</dbReference>